<evidence type="ECO:0000313" key="11">
    <source>
        <dbReference type="EMBL" id="NJP67228.1"/>
    </source>
</evidence>
<accession>A0ABX1APA6</accession>
<dbReference type="RefSeq" id="WP_167933760.1">
    <property type="nucleotide sequence ID" value="NZ_JAAVJB010000095.1"/>
</dbReference>
<feature type="compositionally biased region" description="Gly residues" evidence="9">
    <location>
        <begin position="328"/>
        <end position="341"/>
    </location>
</feature>
<keyword evidence="2 8" id="KW-0813">Transport</keyword>
<dbReference type="Gene3D" id="1.10.3720.10">
    <property type="entry name" value="MetI-like"/>
    <property type="match status" value="1"/>
</dbReference>
<evidence type="ECO:0000259" key="10">
    <source>
        <dbReference type="PROSITE" id="PS50928"/>
    </source>
</evidence>
<dbReference type="EMBL" id="JAAVJB010000095">
    <property type="protein sequence ID" value="NJP67228.1"/>
    <property type="molecule type" value="Genomic_DNA"/>
</dbReference>
<dbReference type="Pfam" id="PF00528">
    <property type="entry name" value="BPD_transp_1"/>
    <property type="match status" value="1"/>
</dbReference>
<dbReference type="InterPro" id="IPR035906">
    <property type="entry name" value="MetI-like_sf"/>
</dbReference>
<dbReference type="NCBIfam" id="TIGR01726">
    <property type="entry name" value="HEQRo_perm_3TM"/>
    <property type="match status" value="1"/>
</dbReference>
<dbReference type="PANTHER" id="PTHR30614:SF0">
    <property type="entry name" value="L-CYSTINE TRANSPORT SYSTEM PERMEASE PROTEIN TCYL"/>
    <property type="match status" value="1"/>
</dbReference>
<evidence type="ECO:0000256" key="3">
    <source>
        <dbReference type="ARBA" id="ARBA00022475"/>
    </source>
</evidence>
<evidence type="ECO:0000313" key="12">
    <source>
        <dbReference type="Proteomes" id="UP000746503"/>
    </source>
</evidence>
<evidence type="ECO:0000256" key="7">
    <source>
        <dbReference type="ARBA" id="ARBA00023136"/>
    </source>
</evidence>
<protein>
    <submittedName>
        <fullName evidence="11">Amino acid ABC transporter permease</fullName>
    </submittedName>
</protein>
<comment type="subcellular location">
    <subcellularLocation>
        <location evidence="1 8">Cell membrane</location>
        <topology evidence="1 8">Multi-pass membrane protein</topology>
    </subcellularLocation>
</comment>
<dbReference type="PROSITE" id="PS50928">
    <property type="entry name" value="ABC_TM1"/>
    <property type="match status" value="1"/>
</dbReference>
<evidence type="ECO:0000256" key="2">
    <source>
        <dbReference type="ARBA" id="ARBA00022448"/>
    </source>
</evidence>
<organism evidence="11 12">
    <name type="scientific">Streptomyces spiramenti</name>
    <dbReference type="NCBI Taxonomy" id="2720606"/>
    <lineage>
        <taxon>Bacteria</taxon>
        <taxon>Bacillati</taxon>
        <taxon>Actinomycetota</taxon>
        <taxon>Actinomycetes</taxon>
        <taxon>Kitasatosporales</taxon>
        <taxon>Streptomycetaceae</taxon>
        <taxon>Streptomyces</taxon>
    </lineage>
</organism>
<evidence type="ECO:0000256" key="1">
    <source>
        <dbReference type="ARBA" id="ARBA00004651"/>
    </source>
</evidence>
<feature type="transmembrane region" description="Helical" evidence="8">
    <location>
        <begin position="165"/>
        <end position="185"/>
    </location>
</feature>
<comment type="similarity">
    <text evidence="8">Belongs to the binding-protein-dependent transport system permease family.</text>
</comment>
<reference evidence="11 12" key="1">
    <citation type="submission" date="2020-03" db="EMBL/GenBank/DDBJ databases">
        <title>Draft genome of Streptomyces sp. ventii, isolated from the Axial Seamount in the Pacific Ocean, and resequencing of the two type strains Streptomyces lonarensis strain NCL 716 and Streptomyces bohaiensis strain 11A07.</title>
        <authorList>
            <person name="Loughran R.M."/>
            <person name="Pfannmuller K.M."/>
            <person name="Wasson B.J."/>
            <person name="Deadmond M.C."/>
            <person name="Paddock B.E."/>
            <person name="Koyack M.J."/>
            <person name="Gallegos D.A."/>
            <person name="Mitchell E.A."/>
            <person name="Ushijima B."/>
            <person name="Saw J.H."/>
            <person name="Mcphail K.L."/>
            <person name="Videau P."/>
        </authorList>
    </citation>
    <scope>NUCLEOTIDE SEQUENCE [LARGE SCALE GENOMIC DNA]</scope>
    <source>
        <strain evidence="12">5675061</strain>
    </source>
</reference>
<gene>
    <name evidence="11" type="ORF">HCJ92_13195</name>
</gene>
<dbReference type="SUPFAM" id="SSF161098">
    <property type="entry name" value="MetI-like"/>
    <property type="match status" value="1"/>
</dbReference>
<evidence type="ECO:0000256" key="9">
    <source>
        <dbReference type="SAM" id="MobiDB-lite"/>
    </source>
</evidence>
<dbReference type="Proteomes" id="UP000746503">
    <property type="component" value="Unassembled WGS sequence"/>
</dbReference>
<feature type="transmembrane region" description="Helical" evidence="8">
    <location>
        <begin position="48"/>
        <end position="68"/>
    </location>
</feature>
<feature type="region of interest" description="Disordered" evidence="9">
    <location>
        <begin position="319"/>
        <end position="353"/>
    </location>
</feature>
<dbReference type="InterPro" id="IPR010065">
    <property type="entry name" value="AA_ABC_transptr_permease_3TM"/>
</dbReference>
<evidence type="ECO:0000256" key="8">
    <source>
        <dbReference type="RuleBase" id="RU363032"/>
    </source>
</evidence>
<dbReference type="InterPro" id="IPR000515">
    <property type="entry name" value="MetI-like"/>
</dbReference>
<feature type="transmembrane region" description="Helical" evidence="8">
    <location>
        <begin position="88"/>
        <end position="112"/>
    </location>
</feature>
<dbReference type="InterPro" id="IPR043429">
    <property type="entry name" value="ArtM/GltK/GlnP/TcyL/YhdX-like"/>
</dbReference>
<comment type="caution">
    <text evidence="11">The sequence shown here is derived from an EMBL/GenBank/DDBJ whole genome shotgun (WGS) entry which is preliminary data.</text>
</comment>
<keyword evidence="5" id="KW-0029">Amino-acid transport</keyword>
<keyword evidence="4 8" id="KW-0812">Transmembrane</keyword>
<sequence>MSDENRDGVPGPDDKGRDPGSVPHTTGAPGAPPPEAIRAVPVRHYGRWAGAVVVVGLLGLLVLAFAGADIEWSVVGTYLDHDTIIKGALNTLWITLLAMLLGVGLGTLLAIMRLSGNPVLSAVAYGYIWFFRGTPVLVQLFLWFNLALIFPVLDLGFWSEDMNKVMTPFMAALLGLGLNEAAYMAEISRAGIQSVDRGQTEAAQALGMSGNRTMRRIVLPQAMRVIIPPTGNEFINMLKTSSLAYAIQYNELFLAGRTISSRTLAVMEMLVVVSAWYLLLTTIFSVGQYYLERHFARGTDHTPPPTPLQRVRRQLTSFRVKPNLPSPAGGGAGGSDGGNDGGDASARRDGGKE</sequence>
<dbReference type="PANTHER" id="PTHR30614">
    <property type="entry name" value="MEMBRANE COMPONENT OF AMINO ACID ABC TRANSPORTER"/>
    <property type="match status" value="1"/>
</dbReference>
<dbReference type="CDD" id="cd06261">
    <property type="entry name" value="TM_PBP2"/>
    <property type="match status" value="1"/>
</dbReference>
<name>A0ABX1APA6_9ACTN</name>
<keyword evidence="6 8" id="KW-1133">Transmembrane helix</keyword>
<evidence type="ECO:0000256" key="4">
    <source>
        <dbReference type="ARBA" id="ARBA00022692"/>
    </source>
</evidence>
<evidence type="ECO:0000256" key="6">
    <source>
        <dbReference type="ARBA" id="ARBA00022989"/>
    </source>
</evidence>
<keyword evidence="3" id="KW-1003">Cell membrane</keyword>
<feature type="compositionally biased region" description="Basic and acidic residues" evidence="9">
    <location>
        <begin position="1"/>
        <end position="18"/>
    </location>
</feature>
<feature type="transmembrane region" description="Helical" evidence="8">
    <location>
        <begin position="269"/>
        <end position="291"/>
    </location>
</feature>
<proteinExistence type="inferred from homology"/>
<feature type="region of interest" description="Disordered" evidence="9">
    <location>
        <begin position="1"/>
        <end position="34"/>
    </location>
</feature>
<feature type="domain" description="ABC transmembrane type-1" evidence="10">
    <location>
        <begin position="88"/>
        <end position="288"/>
    </location>
</feature>
<evidence type="ECO:0000256" key="5">
    <source>
        <dbReference type="ARBA" id="ARBA00022970"/>
    </source>
</evidence>
<feature type="transmembrane region" description="Helical" evidence="8">
    <location>
        <begin position="124"/>
        <end position="153"/>
    </location>
</feature>
<keyword evidence="12" id="KW-1185">Reference proteome</keyword>
<keyword evidence="7 8" id="KW-0472">Membrane</keyword>